<dbReference type="NCBIfam" id="TIGR00044">
    <property type="entry name" value="YggS family pyridoxal phosphate-dependent enzyme"/>
    <property type="match status" value="1"/>
</dbReference>
<dbReference type="GO" id="GO:0030170">
    <property type="term" value="F:pyridoxal phosphate binding"/>
    <property type="evidence" value="ECO:0007669"/>
    <property type="project" value="UniProtKB-UniRule"/>
</dbReference>
<reference evidence="7 8" key="1">
    <citation type="submission" date="2019-11" db="EMBL/GenBank/DDBJ databases">
        <authorList>
            <person name="Holert J."/>
        </authorList>
    </citation>
    <scope>NUCLEOTIDE SEQUENCE [LARGE SCALE GENOMIC DNA]</scope>
    <source>
        <strain evidence="7">BC8_1</strain>
    </source>
</reference>
<proteinExistence type="inferred from homology"/>
<accession>A0A5S9R625</accession>
<dbReference type="EMBL" id="CACSIP010000042">
    <property type="protein sequence ID" value="CAA0131284.1"/>
    <property type="molecule type" value="Genomic_DNA"/>
</dbReference>
<comment type="cofactor">
    <cofactor evidence="3">
        <name>pyridoxal 5'-phosphate</name>
        <dbReference type="ChEBI" id="CHEBI:597326"/>
    </cofactor>
</comment>
<protein>
    <recommendedName>
        <fullName evidence="2">Pyridoxal phosphate homeostasis protein</fullName>
        <shortName evidence="2">PLP homeostasis protein</shortName>
    </recommendedName>
</protein>
<feature type="modified residue" description="N6-(pyridoxal phosphate)lysine" evidence="2 3">
    <location>
        <position position="41"/>
    </location>
</feature>
<keyword evidence="1 2" id="KW-0663">Pyridoxal phosphate</keyword>
<dbReference type="PIRSF" id="PIRSF004848">
    <property type="entry name" value="YBL036c_PLPDEIII"/>
    <property type="match status" value="1"/>
</dbReference>
<dbReference type="AlphaFoldDB" id="A0A5S9R625"/>
<comment type="similarity">
    <text evidence="2 4">Belongs to the pyridoxal phosphate-binding protein YggS/PROSC family.</text>
</comment>
<gene>
    <name evidence="7" type="ORF">AELLOGFF_05879</name>
</gene>
<evidence type="ECO:0000256" key="5">
    <source>
        <dbReference type="SAM" id="MobiDB-lite"/>
    </source>
</evidence>
<dbReference type="Proteomes" id="UP000430146">
    <property type="component" value="Unassembled WGS sequence"/>
</dbReference>
<name>A0A5S9R625_MYCVN</name>
<dbReference type="InterPro" id="IPR011078">
    <property type="entry name" value="PyrdxlP_homeostasis"/>
</dbReference>
<dbReference type="SUPFAM" id="SSF51419">
    <property type="entry name" value="PLP-binding barrel"/>
    <property type="match status" value="1"/>
</dbReference>
<feature type="compositionally biased region" description="Low complexity" evidence="5">
    <location>
        <begin position="244"/>
        <end position="276"/>
    </location>
</feature>
<evidence type="ECO:0000256" key="3">
    <source>
        <dbReference type="PIRSR" id="PIRSR004848-1"/>
    </source>
</evidence>
<dbReference type="PANTHER" id="PTHR10146:SF14">
    <property type="entry name" value="PYRIDOXAL PHOSPHATE HOMEOSTASIS PROTEIN"/>
    <property type="match status" value="1"/>
</dbReference>
<feature type="domain" description="Alanine racemase N-terminal" evidence="6">
    <location>
        <begin position="13"/>
        <end position="242"/>
    </location>
</feature>
<feature type="region of interest" description="Disordered" evidence="5">
    <location>
        <begin position="240"/>
        <end position="282"/>
    </location>
</feature>
<sequence length="282" mass="30178">MSTAREQELRQSLAAVRRRLANAAEAAGRDVGDIELLPITKFFPAGDVVLLHRLGCEAVGESRDQEATQKIEEVRGIDGGDALRWHMVGRIQRNKARSVAQWAYAAHSVDSPKVIAALDRAAVEALEGGRRNEALRVYLQVSLDGDETRGGVDVAATGRIDELCGAMHEAPGLRFVGLMAIPPRDADPATAFARLRQERERVQTAYQQRLELSAGMSGDLEAAVEHGSTCVRVGTALLGSRPLTSPEVVTPVTPSSQTTDSADSSNTPDSSDTSAPREGSSR</sequence>
<dbReference type="Gene3D" id="3.20.20.10">
    <property type="entry name" value="Alanine racemase"/>
    <property type="match status" value="1"/>
</dbReference>
<dbReference type="PANTHER" id="PTHR10146">
    <property type="entry name" value="PROLINE SYNTHETASE CO-TRANSCRIBED BACTERIAL HOMOLOG PROTEIN"/>
    <property type="match status" value="1"/>
</dbReference>
<keyword evidence="8" id="KW-1185">Reference proteome</keyword>
<organism evidence="7 8">
    <name type="scientific">Mycolicibacterium vanbaalenii</name>
    <name type="common">Mycobacterium vanbaalenii</name>
    <dbReference type="NCBI Taxonomy" id="110539"/>
    <lineage>
        <taxon>Bacteria</taxon>
        <taxon>Bacillati</taxon>
        <taxon>Actinomycetota</taxon>
        <taxon>Actinomycetes</taxon>
        <taxon>Mycobacteriales</taxon>
        <taxon>Mycobacteriaceae</taxon>
        <taxon>Mycolicibacterium</taxon>
    </lineage>
</organism>
<evidence type="ECO:0000256" key="2">
    <source>
        <dbReference type="HAMAP-Rule" id="MF_02087"/>
    </source>
</evidence>
<evidence type="ECO:0000259" key="6">
    <source>
        <dbReference type="Pfam" id="PF01168"/>
    </source>
</evidence>
<dbReference type="RefSeq" id="WP_159233824.1">
    <property type="nucleotide sequence ID" value="NZ_CACSIP010000042.1"/>
</dbReference>
<dbReference type="Pfam" id="PF01168">
    <property type="entry name" value="Ala_racemase_N"/>
    <property type="match status" value="1"/>
</dbReference>
<evidence type="ECO:0000256" key="1">
    <source>
        <dbReference type="ARBA" id="ARBA00022898"/>
    </source>
</evidence>
<dbReference type="InterPro" id="IPR029066">
    <property type="entry name" value="PLP-binding_barrel"/>
</dbReference>
<dbReference type="OrthoDB" id="9804072at2"/>
<evidence type="ECO:0000256" key="4">
    <source>
        <dbReference type="RuleBase" id="RU004514"/>
    </source>
</evidence>
<dbReference type="CDD" id="cd00635">
    <property type="entry name" value="PLPDE_III_YBL036c_like"/>
    <property type="match status" value="1"/>
</dbReference>
<dbReference type="HAMAP" id="MF_02087">
    <property type="entry name" value="PLP_homeostasis"/>
    <property type="match status" value="1"/>
</dbReference>
<evidence type="ECO:0000313" key="7">
    <source>
        <dbReference type="EMBL" id="CAA0131284.1"/>
    </source>
</evidence>
<dbReference type="InterPro" id="IPR001608">
    <property type="entry name" value="Ala_racemase_N"/>
</dbReference>
<comment type="function">
    <text evidence="2">Pyridoxal 5'-phosphate (PLP)-binding protein, which is involved in PLP homeostasis.</text>
</comment>
<dbReference type="PROSITE" id="PS01211">
    <property type="entry name" value="UPF0001"/>
    <property type="match status" value="1"/>
</dbReference>
<evidence type="ECO:0000313" key="8">
    <source>
        <dbReference type="Proteomes" id="UP000430146"/>
    </source>
</evidence>